<dbReference type="EMBL" id="LAZR01027685">
    <property type="protein sequence ID" value="KKL64956.1"/>
    <property type="molecule type" value="Genomic_DNA"/>
</dbReference>
<sequence length="90" mass="9337">AVVNLETILNGGGTTTTDTTETDVVDAGAHTYGIHVSAAGVVTYTFDGSAPTAVAAFTFDDGEVVVPFFFFLSNTTPSNCIITDWEVGLD</sequence>
<protein>
    <submittedName>
        <fullName evidence="1">Uncharacterized protein</fullName>
    </submittedName>
</protein>
<gene>
    <name evidence="1" type="ORF">LCGC14_2159770</name>
</gene>
<dbReference type="AlphaFoldDB" id="A0A0F9EFC9"/>
<comment type="caution">
    <text evidence="1">The sequence shown here is derived from an EMBL/GenBank/DDBJ whole genome shotgun (WGS) entry which is preliminary data.</text>
</comment>
<reference evidence="1" key="1">
    <citation type="journal article" date="2015" name="Nature">
        <title>Complex archaea that bridge the gap between prokaryotes and eukaryotes.</title>
        <authorList>
            <person name="Spang A."/>
            <person name="Saw J.H."/>
            <person name="Jorgensen S.L."/>
            <person name="Zaremba-Niedzwiedzka K."/>
            <person name="Martijn J."/>
            <person name="Lind A.E."/>
            <person name="van Eijk R."/>
            <person name="Schleper C."/>
            <person name="Guy L."/>
            <person name="Ettema T.J."/>
        </authorList>
    </citation>
    <scope>NUCLEOTIDE SEQUENCE</scope>
</reference>
<proteinExistence type="predicted"/>
<feature type="non-terminal residue" evidence="1">
    <location>
        <position position="1"/>
    </location>
</feature>
<evidence type="ECO:0000313" key="1">
    <source>
        <dbReference type="EMBL" id="KKL64956.1"/>
    </source>
</evidence>
<accession>A0A0F9EFC9</accession>
<organism evidence="1">
    <name type="scientific">marine sediment metagenome</name>
    <dbReference type="NCBI Taxonomy" id="412755"/>
    <lineage>
        <taxon>unclassified sequences</taxon>
        <taxon>metagenomes</taxon>
        <taxon>ecological metagenomes</taxon>
    </lineage>
</organism>
<name>A0A0F9EFC9_9ZZZZ</name>